<evidence type="ECO:0000313" key="1">
    <source>
        <dbReference type="EMBL" id="QRD05551.1"/>
    </source>
</evidence>
<dbReference type="OMA" id="SVHAQRK"/>
<evidence type="ECO:0000313" key="2">
    <source>
        <dbReference type="Proteomes" id="UP000663193"/>
    </source>
</evidence>
<accession>A0A7U2NPA9</accession>
<reference evidence="2" key="1">
    <citation type="journal article" date="2021" name="BMC Genomics">
        <title>Chromosome-level genome assembly and manually-curated proteome of model necrotroph Parastagonospora nodorum Sn15 reveals a genome-wide trove of candidate effector homologs, and redundancy of virulence-related functions within an accessory chromosome.</title>
        <authorList>
            <person name="Bertazzoni S."/>
            <person name="Jones D.A.B."/>
            <person name="Phan H.T."/>
            <person name="Tan K.-C."/>
            <person name="Hane J.K."/>
        </authorList>
    </citation>
    <scope>NUCLEOTIDE SEQUENCE [LARGE SCALE GENOMIC DNA]</scope>
    <source>
        <strain evidence="2">SN15 / ATCC MYA-4574 / FGSC 10173)</strain>
    </source>
</reference>
<dbReference type="AlphaFoldDB" id="A0A7U2NPA9"/>
<name>A0A7U2NPA9_PHANO</name>
<protein>
    <submittedName>
        <fullName evidence="1">Uncharacterized protein</fullName>
    </submittedName>
</protein>
<dbReference type="VEuPathDB" id="FungiDB:JI435_058360"/>
<dbReference type="KEGG" id="pno:SNOG_05836"/>
<gene>
    <name evidence="1" type="ORF">JI435_058360</name>
</gene>
<proteinExistence type="predicted"/>
<organism evidence="1 2">
    <name type="scientific">Phaeosphaeria nodorum (strain SN15 / ATCC MYA-4574 / FGSC 10173)</name>
    <name type="common">Glume blotch fungus</name>
    <name type="synonym">Parastagonospora nodorum</name>
    <dbReference type="NCBI Taxonomy" id="321614"/>
    <lineage>
        <taxon>Eukaryota</taxon>
        <taxon>Fungi</taxon>
        <taxon>Dikarya</taxon>
        <taxon>Ascomycota</taxon>
        <taxon>Pezizomycotina</taxon>
        <taxon>Dothideomycetes</taxon>
        <taxon>Pleosporomycetidae</taxon>
        <taxon>Pleosporales</taxon>
        <taxon>Pleosporineae</taxon>
        <taxon>Phaeosphaeriaceae</taxon>
        <taxon>Parastagonospora</taxon>
    </lineage>
</organism>
<dbReference type="OrthoDB" id="5244524at2759"/>
<keyword evidence="2" id="KW-1185">Reference proteome</keyword>
<dbReference type="EMBL" id="CP069041">
    <property type="protein sequence ID" value="QRD05551.1"/>
    <property type="molecule type" value="Genomic_DNA"/>
</dbReference>
<dbReference type="RefSeq" id="XP_001796231.1">
    <property type="nucleotide sequence ID" value="XM_001796179.1"/>
</dbReference>
<dbReference type="Proteomes" id="UP000663193">
    <property type="component" value="Chromosome 19"/>
</dbReference>
<sequence length="171" mass="18683">MFKSTDGSTHFSFTRFARNAIPNAAPAPIDTDLSPAELDAVFTHQLTQPNFLHLGPEAFIHAGITTSPKTASAIHKALVKNGVLAPEVNTAAIGKNFAHDLAVVTSHVQKKVVNLLFTWEAEGERWVRLGREKEEAERVAGDVESCEKRVGEIDVEMSLKPSLRKEDGGQR</sequence>